<dbReference type="GO" id="GO:0006508">
    <property type="term" value="P:proteolysis"/>
    <property type="evidence" value="ECO:0007669"/>
    <property type="project" value="UniProtKB-KW"/>
</dbReference>
<evidence type="ECO:0000256" key="5">
    <source>
        <dbReference type="ARBA" id="ARBA00022801"/>
    </source>
</evidence>
<reference evidence="7" key="1">
    <citation type="submission" date="2023-04" db="EMBL/GenBank/DDBJ databases">
        <title>Aspergillus oryzae NBRC 4228.</title>
        <authorList>
            <person name="Ichikawa N."/>
            <person name="Sato H."/>
            <person name="Tonouchi N."/>
        </authorList>
    </citation>
    <scope>NUCLEOTIDE SEQUENCE</scope>
    <source>
        <strain evidence="7">NBRC 4228</strain>
    </source>
</reference>
<dbReference type="InterPro" id="IPR001563">
    <property type="entry name" value="Peptidase_S10"/>
</dbReference>
<evidence type="ECO:0000256" key="1">
    <source>
        <dbReference type="ARBA" id="ARBA00009431"/>
    </source>
</evidence>
<keyword evidence="5" id="KW-0378">Hydrolase</keyword>
<dbReference type="PANTHER" id="PTHR11802">
    <property type="entry name" value="SERINE PROTEASE FAMILY S10 SERINE CARBOXYPEPTIDASE"/>
    <property type="match status" value="1"/>
</dbReference>
<dbReference type="EMBL" id="BSYA01000005">
    <property type="protein sequence ID" value="GMG23441.1"/>
    <property type="molecule type" value="Genomic_DNA"/>
</dbReference>
<name>A0AAN4YCM8_ASPOZ</name>
<comment type="caution">
    <text evidence="7">The sequence shown here is derived from an EMBL/GenBank/DDBJ whole genome shotgun (WGS) entry which is preliminary data.</text>
</comment>
<accession>A0AAN4YCM8</accession>
<organism evidence="7 8">
    <name type="scientific">Aspergillus oryzae</name>
    <name type="common">Yellow koji mold</name>
    <dbReference type="NCBI Taxonomy" id="5062"/>
    <lineage>
        <taxon>Eukaryota</taxon>
        <taxon>Fungi</taxon>
        <taxon>Dikarya</taxon>
        <taxon>Ascomycota</taxon>
        <taxon>Pezizomycotina</taxon>
        <taxon>Eurotiomycetes</taxon>
        <taxon>Eurotiomycetidae</taxon>
        <taxon>Eurotiales</taxon>
        <taxon>Aspergillaceae</taxon>
        <taxon>Aspergillus</taxon>
        <taxon>Aspergillus subgen. Circumdati</taxon>
    </lineage>
</organism>
<keyword evidence="3" id="KW-0645">Protease</keyword>
<dbReference type="Gene3D" id="3.40.50.1820">
    <property type="entry name" value="alpha/beta hydrolase"/>
    <property type="match status" value="2"/>
</dbReference>
<dbReference type="InterPro" id="IPR029058">
    <property type="entry name" value="AB_hydrolase_fold"/>
</dbReference>
<evidence type="ECO:0000313" key="8">
    <source>
        <dbReference type="Proteomes" id="UP001165205"/>
    </source>
</evidence>
<evidence type="ECO:0000256" key="2">
    <source>
        <dbReference type="ARBA" id="ARBA00022645"/>
    </source>
</evidence>
<comment type="similarity">
    <text evidence="1">Belongs to the peptidase S10 family.</text>
</comment>
<protein>
    <submittedName>
        <fullName evidence="7">Unnamed protein product</fullName>
    </submittedName>
</protein>
<dbReference type="AlphaFoldDB" id="A0AAN4YCM8"/>
<keyword evidence="4" id="KW-0732">Signal</keyword>
<evidence type="ECO:0000256" key="3">
    <source>
        <dbReference type="ARBA" id="ARBA00022670"/>
    </source>
</evidence>
<dbReference type="Proteomes" id="UP001165205">
    <property type="component" value="Unassembled WGS sequence"/>
</dbReference>
<proteinExistence type="inferred from homology"/>
<evidence type="ECO:0000313" key="7">
    <source>
        <dbReference type="EMBL" id="GMG23441.1"/>
    </source>
</evidence>
<gene>
    <name evidence="7" type="ORF">Aory04_000088600</name>
</gene>
<dbReference type="PANTHER" id="PTHR11802:SF189">
    <property type="entry name" value="CARBOXYPEPTIDASE"/>
    <property type="match status" value="1"/>
</dbReference>
<evidence type="ECO:0000256" key="6">
    <source>
        <dbReference type="ARBA" id="ARBA00023180"/>
    </source>
</evidence>
<dbReference type="GO" id="GO:0004185">
    <property type="term" value="F:serine-type carboxypeptidase activity"/>
    <property type="evidence" value="ECO:0007669"/>
    <property type="project" value="InterPro"/>
</dbReference>
<evidence type="ECO:0000256" key="4">
    <source>
        <dbReference type="ARBA" id="ARBA00022729"/>
    </source>
</evidence>
<dbReference type="GO" id="GO:0000324">
    <property type="term" value="C:fungal-type vacuole"/>
    <property type="evidence" value="ECO:0007669"/>
    <property type="project" value="TreeGrafter"/>
</dbReference>
<keyword evidence="6" id="KW-0325">Glycoprotein</keyword>
<keyword evidence="2" id="KW-0121">Carboxypeptidase</keyword>
<dbReference type="SUPFAM" id="SSF53474">
    <property type="entry name" value="alpha/beta-Hydrolases"/>
    <property type="match status" value="1"/>
</dbReference>
<dbReference type="Pfam" id="PF00450">
    <property type="entry name" value="Peptidase_S10"/>
    <property type="match status" value="1"/>
</dbReference>
<sequence length="268" mass="29543">MSKIDPRSRYTSAWSKMAPKHRTNGYVHLPPRADDAHPHPSNLFFYYAKSAEKRTTPLTIYLGGGPGASSMSSMATEVGPCSVNSDSNSTSPNPWSWTRESDILFIDQPVQTGFSYDVLTNATIDYSTSTITPTDFDDGVPISSPSPITIDTLSIHNGCSDITTQGAFYPEYAYNNTYGVQAITETQYEEAKYNWTKPGGCLDMAVQCQELVQKLDPYNFGNNAEVNDVCFAADEYCYENVLAVYALSGVSSSIWSDERVLTVVARYP</sequence>